<dbReference type="Pfam" id="PF26173">
    <property type="entry name" value="NPHP4_SK"/>
    <property type="match status" value="1"/>
</dbReference>
<evidence type="ECO:0000313" key="7">
    <source>
        <dbReference type="Proteomes" id="UP000694388"/>
    </source>
</evidence>
<dbReference type="Pfam" id="PF26189">
    <property type="entry name" value="Ig_NPHP4_2nd"/>
    <property type="match status" value="1"/>
</dbReference>
<feature type="domain" description="NPHP4 Ig-like" evidence="4">
    <location>
        <begin position="220"/>
        <end position="315"/>
    </location>
</feature>
<dbReference type="Ensembl" id="ENSEBUT00000009287.1">
    <property type="protein sequence ID" value="ENSEBUP00000008775.1"/>
    <property type="gene ID" value="ENSEBUG00000005670.1"/>
</dbReference>
<dbReference type="GO" id="GO:0097730">
    <property type="term" value="C:non-motile cilium"/>
    <property type="evidence" value="ECO:0007669"/>
    <property type="project" value="InterPro"/>
</dbReference>
<dbReference type="GO" id="GO:0090090">
    <property type="term" value="P:negative regulation of canonical Wnt signaling pathway"/>
    <property type="evidence" value="ECO:0007669"/>
    <property type="project" value="InterPro"/>
</dbReference>
<feature type="domain" description="NPHP4 Ig-like" evidence="1">
    <location>
        <begin position="326"/>
        <end position="410"/>
    </location>
</feature>
<evidence type="ECO:0000313" key="6">
    <source>
        <dbReference type="Ensembl" id="ENSEBUP00000008775.1"/>
    </source>
</evidence>
<dbReference type="InterPro" id="IPR029775">
    <property type="entry name" value="NPHP4"/>
</dbReference>
<dbReference type="PANTHER" id="PTHR31043:SF3">
    <property type="entry name" value="NEPHROCYSTIN-4"/>
    <property type="match status" value="1"/>
</dbReference>
<accession>A0A8C4Q1X0</accession>
<feature type="domain" description="NPHP4 Ig-like" evidence="3">
    <location>
        <begin position="415"/>
        <end position="509"/>
    </location>
</feature>
<dbReference type="GO" id="GO:0036064">
    <property type="term" value="C:ciliary basal body"/>
    <property type="evidence" value="ECO:0007669"/>
    <property type="project" value="TreeGrafter"/>
</dbReference>
<dbReference type="OMA" id="IRADTIM"/>
<evidence type="ECO:0000259" key="1">
    <source>
        <dbReference type="Pfam" id="PF26015"/>
    </source>
</evidence>
<dbReference type="InterPro" id="IPR058685">
    <property type="entry name" value="Ig_NPHP4_4th"/>
</dbReference>
<keyword evidence="7" id="KW-1185">Reference proteome</keyword>
<dbReference type="PANTHER" id="PTHR31043">
    <property type="entry name" value="NEPHROCYSTIN-4"/>
    <property type="match status" value="1"/>
</dbReference>
<evidence type="ECO:0000259" key="3">
    <source>
        <dbReference type="Pfam" id="PF26187"/>
    </source>
</evidence>
<dbReference type="InterPro" id="IPR058686">
    <property type="entry name" value="Ig_NPHP4_3rd"/>
</dbReference>
<dbReference type="AlphaFoldDB" id="A0A8C4Q1X0"/>
<dbReference type="Proteomes" id="UP000694388">
    <property type="component" value="Unplaced"/>
</dbReference>
<feature type="domain" description="NPHP4 SK-like" evidence="2">
    <location>
        <begin position="21"/>
        <end position="53"/>
    </location>
</feature>
<evidence type="ECO:0000259" key="4">
    <source>
        <dbReference type="Pfam" id="PF26189"/>
    </source>
</evidence>
<dbReference type="Pfam" id="PF26187">
    <property type="entry name" value="Ig_NPHP4_4th"/>
    <property type="match status" value="1"/>
</dbReference>
<evidence type="ECO:0000259" key="5">
    <source>
        <dbReference type="Pfam" id="PF26190"/>
    </source>
</evidence>
<dbReference type="GO" id="GO:1904491">
    <property type="term" value="P:protein localization to ciliary transition zone"/>
    <property type="evidence" value="ECO:0007669"/>
    <property type="project" value="TreeGrafter"/>
</dbReference>
<sequence>MQQPLCSNKVTLLICLLQPLRNERKQRERDLRLVEEFRERTKVDSISNLLRLALSTRHVIHASPGTAEFFEFALQNPHEVAHTVTIQSSDPELSVILDSQEWQYFKEMTGTLTPLEEDMFNVCSRSGCTQLYLHPQETVYVPFKYQSFSIGNAFLKCHKNDEGKQFSTSAFQPAQGFTSATEVKVKIQEVKVCFTAEDGLPLATLLLAVHPQPYTVNKAFHFFHPELSFLKKSIHIPPLSTFHGQPNANTQGHDLQVRCSDPNIICDVLHSGQELSDVFVKVSTGQSPQVKKFFLLLYTDRWLSRPWMCWQLQVHAMQRIDISCVLGQASRVPQVLHGMRSTRQLHCYVSHPNILQVSPAEAFSLPRGSTHELMLTARPTYPSTSIVQLNIVDLEHHQLFASWLVCLSTREPHISKAFEIELPLWGGKGSNKRITYTNPYPLEKTFHLNCNRPDLVQFKDDYFQVRGAETYTIGLRFASSGVAGSVDVLIFVNDSEDKNEETFCVRIHYV</sequence>
<evidence type="ECO:0000259" key="2">
    <source>
        <dbReference type="Pfam" id="PF26173"/>
    </source>
</evidence>
<dbReference type="Pfam" id="PF26190">
    <property type="entry name" value="Ig_NPHP4_1st"/>
    <property type="match status" value="1"/>
</dbReference>
<feature type="domain" description="NPHP4 Ig-like" evidence="5">
    <location>
        <begin position="56"/>
        <end position="213"/>
    </location>
</feature>
<reference evidence="6" key="1">
    <citation type="submission" date="2025-08" db="UniProtKB">
        <authorList>
            <consortium name="Ensembl"/>
        </authorList>
    </citation>
    <scope>IDENTIFICATION</scope>
</reference>
<dbReference type="InterPro" id="IPR058764">
    <property type="entry name" value="NPHP4_SK"/>
</dbReference>
<evidence type="ECO:0008006" key="8">
    <source>
        <dbReference type="Google" id="ProtNLM"/>
    </source>
</evidence>
<dbReference type="GO" id="GO:0097546">
    <property type="term" value="C:ciliary base"/>
    <property type="evidence" value="ECO:0007669"/>
    <property type="project" value="TreeGrafter"/>
</dbReference>
<dbReference type="GO" id="GO:0035869">
    <property type="term" value="C:ciliary transition zone"/>
    <property type="evidence" value="ECO:0007669"/>
    <property type="project" value="TreeGrafter"/>
</dbReference>
<dbReference type="GeneTree" id="ENSGT00510000048827"/>
<protein>
    <recommendedName>
        <fullName evidence="8">Nephrocystin-4</fullName>
    </recommendedName>
</protein>
<reference evidence="6" key="2">
    <citation type="submission" date="2025-09" db="UniProtKB">
        <authorList>
            <consortium name="Ensembl"/>
        </authorList>
    </citation>
    <scope>IDENTIFICATION</scope>
</reference>
<dbReference type="InterPro" id="IPR058687">
    <property type="entry name" value="Ig_NPHP4_1st"/>
</dbReference>
<dbReference type="InterPro" id="IPR058688">
    <property type="entry name" value="Ig_NPHP4_2nd"/>
</dbReference>
<dbReference type="Pfam" id="PF26015">
    <property type="entry name" value="Ig_NPH4_3rd"/>
    <property type="match status" value="1"/>
</dbReference>
<proteinExistence type="predicted"/>
<organism evidence="6 7">
    <name type="scientific">Eptatretus burgeri</name>
    <name type="common">Inshore hagfish</name>
    <dbReference type="NCBI Taxonomy" id="7764"/>
    <lineage>
        <taxon>Eukaryota</taxon>
        <taxon>Metazoa</taxon>
        <taxon>Chordata</taxon>
        <taxon>Craniata</taxon>
        <taxon>Vertebrata</taxon>
        <taxon>Cyclostomata</taxon>
        <taxon>Myxini</taxon>
        <taxon>Myxiniformes</taxon>
        <taxon>Myxinidae</taxon>
        <taxon>Eptatretinae</taxon>
        <taxon>Eptatretus</taxon>
    </lineage>
</organism>
<name>A0A8C4Q1X0_EPTBU</name>